<name>A0ABT3CLI4_9MYCO</name>
<organism evidence="2 3">
    <name type="scientific">Mycolicibacterium komossense</name>
    <dbReference type="NCBI Taxonomy" id="1779"/>
    <lineage>
        <taxon>Bacteria</taxon>
        <taxon>Bacillati</taxon>
        <taxon>Actinomycetota</taxon>
        <taxon>Actinomycetes</taxon>
        <taxon>Mycobacteriales</taxon>
        <taxon>Mycobacteriaceae</taxon>
        <taxon>Mycolicibacterium</taxon>
    </lineage>
</organism>
<proteinExistence type="predicted"/>
<gene>
    <name evidence="2" type="ORF">H7J73_30280</name>
</gene>
<evidence type="ECO:0000256" key="1">
    <source>
        <dbReference type="SAM" id="Phobius"/>
    </source>
</evidence>
<dbReference type="RefSeq" id="WP_264071568.1">
    <property type="nucleotide sequence ID" value="NZ_JACKTY010000049.1"/>
</dbReference>
<feature type="transmembrane region" description="Helical" evidence="1">
    <location>
        <begin position="42"/>
        <end position="64"/>
    </location>
</feature>
<feature type="transmembrane region" description="Helical" evidence="1">
    <location>
        <begin position="76"/>
        <end position="94"/>
    </location>
</feature>
<keyword evidence="1" id="KW-1133">Transmembrane helix</keyword>
<dbReference type="Proteomes" id="UP001526201">
    <property type="component" value="Unassembled WGS sequence"/>
</dbReference>
<keyword evidence="1" id="KW-0812">Transmembrane</keyword>
<sequence length="136" mass="14373">MTETPVTRPRSVTAAFWLWLVSVVVMVFDGLVVLTFDYTVPALFPRISGGILVAAGVVLGYLAGKSRAGDWRFARAGVALSFALIVFICAMLVTKTLGLILAPVVLFLIIASGLVTRSATALAWFNPQGAGDKSDA</sequence>
<evidence type="ECO:0000313" key="2">
    <source>
        <dbReference type="EMBL" id="MCV7230305.1"/>
    </source>
</evidence>
<evidence type="ECO:0000313" key="3">
    <source>
        <dbReference type="Proteomes" id="UP001526201"/>
    </source>
</evidence>
<accession>A0ABT3CLI4</accession>
<keyword evidence="3" id="KW-1185">Reference proteome</keyword>
<feature type="transmembrane region" description="Helical" evidence="1">
    <location>
        <begin position="12"/>
        <end position="36"/>
    </location>
</feature>
<dbReference type="EMBL" id="JACKTY010000049">
    <property type="protein sequence ID" value="MCV7230305.1"/>
    <property type="molecule type" value="Genomic_DNA"/>
</dbReference>
<feature type="transmembrane region" description="Helical" evidence="1">
    <location>
        <begin position="100"/>
        <end position="125"/>
    </location>
</feature>
<comment type="caution">
    <text evidence="2">The sequence shown here is derived from an EMBL/GenBank/DDBJ whole genome shotgun (WGS) entry which is preliminary data.</text>
</comment>
<reference evidence="2 3" key="1">
    <citation type="journal article" date="2022" name="BMC Genomics">
        <title>Comparative genome analysis of mycobacteria focusing on tRNA and non-coding RNA.</title>
        <authorList>
            <person name="Behra P.R.K."/>
            <person name="Pettersson B.M.F."/>
            <person name="Ramesh M."/>
            <person name="Das S."/>
            <person name="Dasgupta S."/>
            <person name="Kirsebom L.A."/>
        </authorList>
    </citation>
    <scope>NUCLEOTIDE SEQUENCE [LARGE SCALE GENOMIC DNA]</scope>
    <source>
        <strain evidence="2 3">DSM 44078</strain>
    </source>
</reference>
<keyword evidence="1" id="KW-0472">Membrane</keyword>
<protein>
    <submittedName>
        <fullName evidence="2">Uncharacterized protein</fullName>
    </submittedName>
</protein>